<reference evidence="6" key="1">
    <citation type="submission" date="2022-06" db="EMBL/GenBank/DDBJ databases">
        <title>Gracilimonas sp. CAU 1638 isolated from sea sediment.</title>
        <authorList>
            <person name="Kim W."/>
        </authorList>
    </citation>
    <scope>NUCLEOTIDE SEQUENCE</scope>
    <source>
        <strain evidence="6">CAU 1638</strain>
    </source>
</reference>
<dbReference type="InterPro" id="IPR039246">
    <property type="entry name" value="Flagellar_FlgA"/>
</dbReference>
<evidence type="ECO:0000256" key="2">
    <source>
        <dbReference type="ARBA" id="ARBA00022729"/>
    </source>
</evidence>
<comment type="function">
    <text evidence="4">Involved in the assembly process of the P-ring formation. It may associate with FlgF on the rod constituting a structure essential for the P-ring assembly or may act as a modulator protein for the P-ring assembly.</text>
</comment>
<dbReference type="Proteomes" id="UP001139125">
    <property type="component" value="Unassembled WGS sequence"/>
</dbReference>
<keyword evidence="3 4" id="KW-0574">Periplasm</keyword>
<dbReference type="Pfam" id="PF13144">
    <property type="entry name" value="ChapFlgA"/>
    <property type="match status" value="1"/>
</dbReference>
<keyword evidence="4" id="KW-1005">Bacterial flagellum biogenesis</keyword>
<dbReference type="InterPro" id="IPR017585">
    <property type="entry name" value="SAF_FlgA"/>
</dbReference>
<keyword evidence="6" id="KW-0966">Cell projection</keyword>
<proteinExistence type="inferred from homology"/>
<comment type="subcellular location">
    <subcellularLocation>
        <location evidence="1 4">Periplasm</location>
    </subcellularLocation>
</comment>
<feature type="domain" description="SAF" evidence="5">
    <location>
        <begin position="107"/>
        <end position="169"/>
    </location>
</feature>
<keyword evidence="2 4" id="KW-0732">Signal</keyword>
<dbReference type="PANTHER" id="PTHR36307">
    <property type="entry name" value="FLAGELLA BASAL BODY P-RING FORMATION PROTEIN FLGA"/>
    <property type="match status" value="1"/>
</dbReference>
<dbReference type="PANTHER" id="PTHR36307:SF1">
    <property type="entry name" value="FLAGELLA BASAL BODY P-RING FORMATION PROTEIN FLGA"/>
    <property type="match status" value="1"/>
</dbReference>
<gene>
    <name evidence="6" type="primary">flgA</name>
    <name evidence="6" type="ORF">NM125_09820</name>
</gene>
<dbReference type="GO" id="GO:0042597">
    <property type="term" value="C:periplasmic space"/>
    <property type="evidence" value="ECO:0007669"/>
    <property type="project" value="UniProtKB-SubCell"/>
</dbReference>
<organism evidence="6 7">
    <name type="scientific">Gracilimonas sediminicola</name>
    <dbReference type="NCBI Taxonomy" id="2952158"/>
    <lineage>
        <taxon>Bacteria</taxon>
        <taxon>Pseudomonadati</taxon>
        <taxon>Balneolota</taxon>
        <taxon>Balneolia</taxon>
        <taxon>Balneolales</taxon>
        <taxon>Balneolaceae</taxon>
        <taxon>Gracilimonas</taxon>
    </lineage>
</organism>
<accession>A0A9X2L3U7</accession>
<feature type="signal peptide" evidence="4">
    <location>
        <begin position="1"/>
        <end position="16"/>
    </location>
</feature>
<keyword evidence="7" id="KW-1185">Reference proteome</keyword>
<protein>
    <recommendedName>
        <fullName evidence="4">Flagella basal body P-ring formation protein FlgA</fullName>
    </recommendedName>
</protein>
<dbReference type="CDD" id="cd11614">
    <property type="entry name" value="SAF_CpaB_FlgA_like"/>
    <property type="match status" value="1"/>
</dbReference>
<dbReference type="NCBIfam" id="TIGR03170">
    <property type="entry name" value="flgA_cterm"/>
    <property type="match status" value="1"/>
</dbReference>
<dbReference type="EMBL" id="JANDBC010000002">
    <property type="protein sequence ID" value="MCP9291870.1"/>
    <property type="molecule type" value="Genomic_DNA"/>
</dbReference>
<dbReference type="RefSeq" id="WP_255134744.1">
    <property type="nucleotide sequence ID" value="NZ_JANDBC010000002.1"/>
</dbReference>
<evidence type="ECO:0000256" key="1">
    <source>
        <dbReference type="ARBA" id="ARBA00004418"/>
    </source>
</evidence>
<feature type="chain" id="PRO_5041020291" description="Flagella basal body P-ring formation protein FlgA" evidence="4">
    <location>
        <begin position="17"/>
        <end position="234"/>
    </location>
</feature>
<comment type="similarity">
    <text evidence="4">Belongs to the FlgA family.</text>
</comment>
<name>A0A9X2L3U7_9BACT</name>
<evidence type="ECO:0000313" key="7">
    <source>
        <dbReference type="Proteomes" id="UP001139125"/>
    </source>
</evidence>
<dbReference type="Gene3D" id="3.90.1210.10">
    <property type="entry name" value="Antifreeze-like/N-acetylneuraminic acid synthase C-terminal domain"/>
    <property type="match status" value="1"/>
</dbReference>
<evidence type="ECO:0000256" key="4">
    <source>
        <dbReference type="RuleBase" id="RU362063"/>
    </source>
</evidence>
<dbReference type="InterPro" id="IPR013974">
    <property type="entry name" value="SAF"/>
</dbReference>
<keyword evidence="6" id="KW-0969">Cilium</keyword>
<keyword evidence="6" id="KW-0282">Flagellum</keyword>
<dbReference type="GO" id="GO:0044780">
    <property type="term" value="P:bacterial-type flagellum assembly"/>
    <property type="evidence" value="ECO:0007669"/>
    <property type="project" value="InterPro"/>
</dbReference>
<dbReference type="AlphaFoldDB" id="A0A9X2L3U7"/>
<evidence type="ECO:0000256" key="3">
    <source>
        <dbReference type="ARBA" id="ARBA00022764"/>
    </source>
</evidence>
<dbReference type="SMART" id="SM00858">
    <property type="entry name" value="SAF"/>
    <property type="match status" value="1"/>
</dbReference>
<evidence type="ECO:0000313" key="6">
    <source>
        <dbReference type="EMBL" id="MCP9291870.1"/>
    </source>
</evidence>
<comment type="caution">
    <text evidence="6">The sequence shown here is derived from an EMBL/GenBank/DDBJ whole genome shotgun (WGS) entry which is preliminary data.</text>
</comment>
<evidence type="ECO:0000259" key="5">
    <source>
        <dbReference type="SMART" id="SM00858"/>
    </source>
</evidence>
<sequence length="234" mass="26557">MIPILLIFFSSISVVAGPAYPTATDETRQVIIEKAQESIESTFDPEEYRFTLTARWIQGSLLKAQPEHVRSVKLQGTVEQYTNFEVLYLDGNSIEQVQIQLKVEAEQKLPVPNQRMMSGQTIEPGDLSWRWVPVRMGRDKPVRSMEELAGKTLRRTVNPGQPIHHSEISTPFLVEAGEDVDLIFTEFGIQIILTCEARQNGAIDEEIQIYCKETRNKYLGTVKGPGEALWQKTH</sequence>